<dbReference type="Proteomes" id="UP000567885">
    <property type="component" value="Unassembled WGS sequence"/>
</dbReference>
<keyword evidence="3" id="KW-1185">Reference proteome</keyword>
<comment type="caution">
    <text evidence="2">The sequence shown here is derived from an EMBL/GenBank/DDBJ whole genome shotgun (WGS) entry which is preliminary data.</text>
</comment>
<feature type="region of interest" description="Disordered" evidence="1">
    <location>
        <begin position="450"/>
        <end position="489"/>
    </location>
</feature>
<evidence type="ECO:0000313" key="2">
    <source>
        <dbReference type="EMBL" id="KAF5675776.1"/>
    </source>
</evidence>
<name>A0A8H5TR76_FUSHE</name>
<dbReference type="PANTHER" id="PTHR42037">
    <property type="match status" value="1"/>
</dbReference>
<accession>A0A8H5TR76</accession>
<dbReference type="OrthoDB" id="3251507at2759"/>
<gene>
    <name evidence="2" type="ORF">FHETE_2379</name>
</gene>
<dbReference type="EMBL" id="JAAGWQ010000037">
    <property type="protein sequence ID" value="KAF5675776.1"/>
    <property type="molecule type" value="Genomic_DNA"/>
</dbReference>
<proteinExistence type="predicted"/>
<evidence type="ECO:0000313" key="3">
    <source>
        <dbReference type="Proteomes" id="UP000567885"/>
    </source>
</evidence>
<protein>
    <submittedName>
        <fullName evidence="2">Uncharacterized protein</fullName>
    </submittedName>
</protein>
<organism evidence="2 3">
    <name type="scientific">Fusarium heterosporum</name>
    <dbReference type="NCBI Taxonomy" id="42747"/>
    <lineage>
        <taxon>Eukaryota</taxon>
        <taxon>Fungi</taxon>
        <taxon>Dikarya</taxon>
        <taxon>Ascomycota</taxon>
        <taxon>Pezizomycotina</taxon>
        <taxon>Sordariomycetes</taxon>
        <taxon>Hypocreomycetidae</taxon>
        <taxon>Hypocreales</taxon>
        <taxon>Nectriaceae</taxon>
        <taxon>Fusarium</taxon>
        <taxon>Fusarium heterosporum species complex</taxon>
    </lineage>
</organism>
<dbReference type="PANTHER" id="PTHR42037:SF1">
    <property type="match status" value="1"/>
</dbReference>
<evidence type="ECO:0000256" key="1">
    <source>
        <dbReference type="SAM" id="MobiDB-lite"/>
    </source>
</evidence>
<sequence>MPVSFACKPEDFGGLTPHQVELLYEPIILEVALKKVRTFPTYEDESQSCGYEATMPDLKALRFYVDRFAQVCDNERGGDTISALAVLQGSNGPHYVFGANRKDERGLARTEEYVRGLLDLVGRNPEELNPAALEKRTLWSILSFNLSRLREYLSYLAQAVKECEASCQRLDKDRDENPYQGVLSLKEHCTFKLDTTDETTGNKSSAISDCEKLIKMIHNLGQSNFNATISEMAKDGEITKSDTWCNLRHFLGRWLSYRRAALGIIEVSKRWPDLFREFEITMISSGSRLPNPILRSDLTSSIIVQHIIAEDKIEDTELKNAADGLPHLQIDNVIQDFYNSRKFRPLLHAEILVYEYLLKSGQAATESYWNRWNYIGSTLHGDKPFVRLSHGNLYRNWRFPEFQKNDNNENENQESDNHDEARDEILKRIAQRMREDVVRTLREKRIKWKARDSNTNSSAPEFLRSLVDTSTPMEDSDRESIASTIPEEDESLAVLEHSTGDMDLRDGDE</sequence>
<reference evidence="2 3" key="1">
    <citation type="submission" date="2020-05" db="EMBL/GenBank/DDBJ databases">
        <title>Identification and distribution of gene clusters putatively required for synthesis of sphingolipid metabolism inhibitors in phylogenetically diverse species of the filamentous fungus Fusarium.</title>
        <authorList>
            <person name="Kim H.-S."/>
            <person name="Busman M."/>
            <person name="Brown D.W."/>
            <person name="Divon H."/>
            <person name="Uhlig S."/>
            <person name="Proctor R.H."/>
        </authorList>
    </citation>
    <scope>NUCLEOTIDE SEQUENCE [LARGE SCALE GENOMIC DNA]</scope>
    <source>
        <strain evidence="2 3">NRRL 20693</strain>
    </source>
</reference>
<dbReference type="AlphaFoldDB" id="A0A8H5TR76"/>